<dbReference type="Pfam" id="PF07690">
    <property type="entry name" value="MFS_1"/>
    <property type="match status" value="1"/>
</dbReference>
<feature type="transmembrane region" description="Helical" evidence="3">
    <location>
        <begin position="213"/>
        <end position="238"/>
    </location>
</feature>
<feature type="transmembrane region" description="Helical" evidence="3">
    <location>
        <begin position="121"/>
        <end position="147"/>
    </location>
</feature>
<organism evidence="5 6">
    <name type="scientific">Penicillium argentinense</name>
    <dbReference type="NCBI Taxonomy" id="1131581"/>
    <lineage>
        <taxon>Eukaryota</taxon>
        <taxon>Fungi</taxon>
        <taxon>Dikarya</taxon>
        <taxon>Ascomycota</taxon>
        <taxon>Pezizomycotina</taxon>
        <taxon>Eurotiomycetes</taxon>
        <taxon>Eurotiomycetidae</taxon>
        <taxon>Eurotiales</taxon>
        <taxon>Aspergillaceae</taxon>
        <taxon>Penicillium</taxon>
    </lineage>
</organism>
<keyword evidence="3" id="KW-0472">Membrane</keyword>
<sequence length="319" mass="34726">MCFSLAMGSFSTNITHLVLSQGIGFGVGGCIAYSPSILFMPEWFDKKRGLAFGIVWAGSGLSGILFPIVLENLLRRFGFRMTLRILSALLFVLPLPFLYFHKSRVPVSSGVAQRRLNTRFLFNRVFVIYQLVNIFEALGFFLPGIYLPTFAHSLGVSNFLASLTVTVLNVASIFGSISMGFLSDRYHALTCISISTVGTVLSVFLLWGFSSHIAILLVFCFAYGIFAGSFSAIWSAIIREVQQADSASDATIIFSAIAFGRGVGNVVSGPFSEMLLRVDNWHGHAQGSYGSGYGLIILCTGLTSFMGVLCWVGRAFKCV</sequence>
<evidence type="ECO:0000259" key="4">
    <source>
        <dbReference type="PROSITE" id="PS50850"/>
    </source>
</evidence>
<feature type="transmembrane region" description="Helical" evidence="3">
    <location>
        <begin position="189"/>
        <end position="207"/>
    </location>
</feature>
<keyword evidence="3" id="KW-0812">Transmembrane</keyword>
<feature type="transmembrane region" description="Helical" evidence="3">
    <location>
        <begin position="159"/>
        <end position="182"/>
    </location>
</feature>
<feature type="transmembrane region" description="Helical" evidence="3">
    <location>
        <begin position="50"/>
        <end position="69"/>
    </location>
</feature>
<dbReference type="RefSeq" id="XP_056476421.1">
    <property type="nucleotide sequence ID" value="XM_056616064.1"/>
</dbReference>
<feature type="domain" description="Major facilitator superfamily (MFS) profile" evidence="4">
    <location>
        <begin position="125"/>
        <end position="319"/>
    </location>
</feature>
<evidence type="ECO:0000313" key="6">
    <source>
        <dbReference type="Proteomes" id="UP001149074"/>
    </source>
</evidence>
<dbReference type="GO" id="GO:0016020">
    <property type="term" value="C:membrane"/>
    <property type="evidence" value="ECO:0007669"/>
    <property type="project" value="UniProtKB-SubCell"/>
</dbReference>
<dbReference type="InterPro" id="IPR050327">
    <property type="entry name" value="Proton-linked_MCT"/>
</dbReference>
<dbReference type="OrthoDB" id="2213137at2759"/>
<feature type="transmembrane region" description="Helical" evidence="3">
    <location>
        <begin position="291"/>
        <end position="312"/>
    </location>
</feature>
<dbReference type="GeneID" id="81355043"/>
<reference evidence="5" key="2">
    <citation type="journal article" date="2023" name="IMA Fungus">
        <title>Comparative genomic study of the Penicillium genus elucidates a diverse pangenome and 15 lateral gene transfer events.</title>
        <authorList>
            <person name="Petersen C."/>
            <person name="Sorensen T."/>
            <person name="Nielsen M.R."/>
            <person name="Sondergaard T.E."/>
            <person name="Sorensen J.L."/>
            <person name="Fitzpatrick D.A."/>
            <person name="Frisvad J.C."/>
            <person name="Nielsen K.L."/>
        </authorList>
    </citation>
    <scope>NUCLEOTIDE SEQUENCE</scope>
    <source>
        <strain evidence="5">IBT 30761</strain>
    </source>
</reference>
<comment type="subcellular location">
    <subcellularLocation>
        <location evidence="1">Membrane</location>
        <topology evidence="1">Multi-pass membrane protein</topology>
    </subcellularLocation>
</comment>
<comment type="caution">
    <text evidence="5">The sequence shown here is derived from an EMBL/GenBank/DDBJ whole genome shotgun (WGS) entry which is preliminary data.</text>
</comment>
<feature type="transmembrane region" description="Helical" evidence="3">
    <location>
        <begin position="14"/>
        <end position="38"/>
    </location>
</feature>
<dbReference type="InterPro" id="IPR036259">
    <property type="entry name" value="MFS_trans_sf"/>
</dbReference>
<dbReference type="PANTHER" id="PTHR11360:SF287">
    <property type="entry name" value="MFS MONOCARBOXYLATE TRANSPORTER"/>
    <property type="match status" value="1"/>
</dbReference>
<evidence type="ECO:0000256" key="3">
    <source>
        <dbReference type="SAM" id="Phobius"/>
    </source>
</evidence>
<dbReference type="Gene3D" id="1.20.1250.20">
    <property type="entry name" value="MFS general substrate transporter like domains"/>
    <property type="match status" value="2"/>
</dbReference>
<dbReference type="InterPro" id="IPR020846">
    <property type="entry name" value="MFS_dom"/>
</dbReference>
<evidence type="ECO:0000256" key="2">
    <source>
        <dbReference type="ARBA" id="ARBA00006727"/>
    </source>
</evidence>
<dbReference type="EMBL" id="JAPQKI010000004">
    <property type="protein sequence ID" value="KAJ5103041.1"/>
    <property type="molecule type" value="Genomic_DNA"/>
</dbReference>
<reference evidence="5" key="1">
    <citation type="submission" date="2022-11" db="EMBL/GenBank/DDBJ databases">
        <authorList>
            <person name="Petersen C."/>
        </authorList>
    </citation>
    <scope>NUCLEOTIDE SEQUENCE</scope>
    <source>
        <strain evidence="5">IBT 30761</strain>
    </source>
</reference>
<dbReference type="PROSITE" id="PS50850">
    <property type="entry name" value="MFS"/>
    <property type="match status" value="1"/>
</dbReference>
<dbReference type="SUPFAM" id="SSF103473">
    <property type="entry name" value="MFS general substrate transporter"/>
    <property type="match status" value="1"/>
</dbReference>
<evidence type="ECO:0000256" key="1">
    <source>
        <dbReference type="ARBA" id="ARBA00004141"/>
    </source>
</evidence>
<dbReference type="Proteomes" id="UP001149074">
    <property type="component" value="Unassembled WGS sequence"/>
</dbReference>
<keyword evidence="3" id="KW-1133">Transmembrane helix</keyword>
<dbReference type="GO" id="GO:0022857">
    <property type="term" value="F:transmembrane transporter activity"/>
    <property type="evidence" value="ECO:0007669"/>
    <property type="project" value="InterPro"/>
</dbReference>
<keyword evidence="6" id="KW-1185">Reference proteome</keyword>
<evidence type="ECO:0000313" key="5">
    <source>
        <dbReference type="EMBL" id="KAJ5103041.1"/>
    </source>
</evidence>
<protein>
    <recommendedName>
        <fullName evidence="4">Major facilitator superfamily (MFS) profile domain-containing protein</fullName>
    </recommendedName>
</protein>
<name>A0A9W9FMM9_9EURO</name>
<dbReference type="InterPro" id="IPR011701">
    <property type="entry name" value="MFS"/>
</dbReference>
<dbReference type="PANTHER" id="PTHR11360">
    <property type="entry name" value="MONOCARBOXYLATE TRANSPORTER"/>
    <property type="match status" value="1"/>
</dbReference>
<gene>
    <name evidence="5" type="ORF">N7532_003570</name>
</gene>
<dbReference type="AlphaFoldDB" id="A0A9W9FMM9"/>
<comment type="similarity">
    <text evidence="2">Belongs to the major facilitator superfamily. Monocarboxylate porter (TC 2.A.1.13) family.</text>
</comment>
<feature type="transmembrane region" description="Helical" evidence="3">
    <location>
        <begin position="81"/>
        <end position="100"/>
    </location>
</feature>
<proteinExistence type="inferred from homology"/>
<accession>A0A9W9FMM9</accession>